<dbReference type="PANTHER" id="PTHR43472:SF1">
    <property type="entry name" value="PHOSPHORIBOSYLAMINE--GLYCINE LIGASE, CHLOROPLASTIC"/>
    <property type="match status" value="1"/>
</dbReference>
<comment type="cofactor">
    <cofactor evidence="1">
        <name>Mn(2+)</name>
        <dbReference type="ChEBI" id="CHEBI:29035"/>
    </cofactor>
</comment>
<dbReference type="PROSITE" id="PS50975">
    <property type="entry name" value="ATP_GRASP"/>
    <property type="match status" value="1"/>
</dbReference>
<comment type="caution">
    <text evidence="15">The sequence shown here is derived from an EMBL/GenBank/DDBJ whole genome shotgun (WGS) entry which is preliminary data.</text>
</comment>
<dbReference type="InterPro" id="IPR037123">
    <property type="entry name" value="PRibGlycinamide_synth_C_sf"/>
</dbReference>
<dbReference type="EMBL" id="AVPG01000003">
    <property type="protein sequence ID" value="KGX88242.1"/>
    <property type="molecule type" value="Genomic_DNA"/>
</dbReference>
<evidence type="ECO:0000256" key="4">
    <source>
        <dbReference type="ARBA" id="ARBA00013255"/>
    </source>
</evidence>
<dbReference type="InterPro" id="IPR020560">
    <property type="entry name" value="PRibGlycinamide_synth_C-dom"/>
</dbReference>
<protein>
    <recommendedName>
        <fullName evidence="4 12">Phosphoribosylamine--glycine ligase</fullName>
        <ecNumber evidence="4 12">6.3.4.13</ecNumber>
    </recommendedName>
    <alternativeName>
        <fullName evidence="12">GARS</fullName>
    </alternativeName>
    <alternativeName>
        <fullName evidence="10 12">Glycinamide ribonucleotide synthetase</fullName>
    </alternativeName>
    <alternativeName>
        <fullName evidence="11 12">Phosphoribosylglycinamide synthetase</fullName>
    </alternativeName>
</protein>
<dbReference type="InterPro" id="IPR016185">
    <property type="entry name" value="PreATP-grasp_dom_sf"/>
</dbReference>
<evidence type="ECO:0000256" key="10">
    <source>
        <dbReference type="ARBA" id="ARBA00042242"/>
    </source>
</evidence>
<dbReference type="SMART" id="SM01210">
    <property type="entry name" value="GARS_C"/>
    <property type="match status" value="1"/>
</dbReference>
<dbReference type="FunFam" id="3.30.1490.20:FF:000006">
    <property type="entry name" value="phosphoribosylamine--glycine ligase, chloroplastic-like"/>
    <property type="match status" value="1"/>
</dbReference>
<dbReference type="GO" id="GO:0009113">
    <property type="term" value="P:purine nucleobase biosynthetic process"/>
    <property type="evidence" value="ECO:0007669"/>
    <property type="project" value="InterPro"/>
</dbReference>
<dbReference type="InterPro" id="IPR011761">
    <property type="entry name" value="ATP-grasp"/>
</dbReference>
<evidence type="ECO:0000256" key="7">
    <source>
        <dbReference type="ARBA" id="ARBA00022755"/>
    </source>
</evidence>
<evidence type="ECO:0000256" key="8">
    <source>
        <dbReference type="ARBA" id="ARBA00022840"/>
    </source>
</evidence>
<evidence type="ECO:0000256" key="3">
    <source>
        <dbReference type="ARBA" id="ARBA00005174"/>
    </source>
</evidence>
<keyword evidence="6 13" id="KW-0547">Nucleotide-binding</keyword>
<feature type="domain" description="ATP-grasp" evidence="14">
    <location>
        <begin position="106"/>
        <end position="312"/>
    </location>
</feature>
<evidence type="ECO:0000256" key="5">
    <source>
        <dbReference type="ARBA" id="ARBA00022598"/>
    </source>
</evidence>
<dbReference type="Pfam" id="PF02843">
    <property type="entry name" value="GARS_C"/>
    <property type="match status" value="1"/>
</dbReference>
<dbReference type="SUPFAM" id="SSF52440">
    <property type="entry name" value="PreATP-grasp domain"/>
    <property type="match status" value="1"/>
</dbReference>
<dbReference type="InterPro" id="IPR013815">
    <property type="entry name" value="ATP_grasp_subdomain_1"/>
</dbReference>
<comment type="catalytic activity">
    <reaction evidence="12">
        <text>5-phospho-beta-D-ribosylamine + glycine + ATP = N(1)-(5-phospho-beta-D-ribosyl)glycinamide + ADP + phosphate + H(+)</text>
        <dbReference type="Rhea" id="RHEA:17453"/>
        <dbReference type="ChEBI" id="CHEBI:15378"/>
        <dbReference type="ChEBI" id="CHEBI:30616"/>
        <dbReference type="ChEBI" id="CHEBI:43474"/>
        <dbReference type="ChEBI" id="CHEBI:57305"/>
        <dbReference type="ChEBI" id="CHEBI:58681"/>
        <dbReference type="ChEBI" id="CHEBI:143788"/>
        <dbReference type="ChEBI" id="CHEBI:456216"/>
        <dbReference type="EC" id="6.3.4.13"/>
    </reaction>
</comment>
<keyword evidence="7 12" id="KW-0658">Purine biosynthesis</keyword>
<gene>
    <name evidence="12" type="primary">purD</name>
    <name evidence="15" type="ORF">N784_11015</name>
</gene>
<dbReference type="HAMAP" id="MF_00138">
    <property type="entry name" value="GARS"/>
    <property type="match status" value="1"/>
</dbReference>
<comment type="cofactor">
    <cofactor evidence="2">
        <name>Mg(2+)</name>
        <dbReference type="ChEBI" id="CHEBI:18420"/>
    </cofactor>
</comment>
<dbReference type="PANTHER" id="PTHR43472">
    <property type="entry name" value="PHOSPHORIBOSYLAMINE--GLYCINE LIGASE"/>
    <property type="match status" value="1"/>
</dbReference>
<dbReference type="GO" id="GO:0006189">
    <property type="term" value="P:'de novo' IMP biosynthetic process"/>
    <property type="evidence" value="ECO:0007669"/>
    <property type="project" value="UniProtKB-UniRule"/>
</dbReference>
<comment type="similarity">
    <text evidence="9 12">Belongs to the GARS family.</text>
</comment>
<dbReference type="EC" id="6.3.4.13" evidence="4 12"/>
<dbReference type="InterPro" id="IPR020562">
    <property type="entry name" value="PRibGlycinamide_synth_N"/>
</dbReference>
<evidence type="ECO:0000256" key="6">
    <source>
        <dbReference type="ARBA" id="ARBA00022741"/>
    </source>
</evidence>
<dbReference type="InterPro" id="IPR020561">
    <property type="entry name" value="PRibGlycinamid_synth_ATP-grasp"/>
</dbReference>
<evidence type="ECO:0000256" key="1">
    <source>
        <dbReference type="ARBA" id="ARBA00001936"/>
    </source>
</evidence>
<dbReference type="eggNOG" id="COG0151">
    <property type="taxonomic scope" value="Bacteria"/>
</dbReference>
<evidence type="ECO:0000313" key="15">
    <source>
        <dbReference type="EMBL" id="KGX88242.1"/>
    </source>
</evidence>
<evidence type="ECO:0000256" key="13">
    <source>
        <dbReference type="PROSITE-ProRule" id="PRU00409"/>
    </source>
</evidence>
<dbReference type="GO" id="GO:0004637">
    <property type="term" value="F:phosphoribosylamine-glycine ligase activity"/>
    <property type="evidence" value="ECO:0007669"/>
    <property type="project" value="UniProtKB-UniRule"/>
</dbReference>
<comment type="pathway">
    <text evidence="3 12">Purine metabolism; IMP biosynthesis via de novo pathway; N(1)-(5-phospho-D-ribosyl)glycinamide from 5-phospho-alpha-D-ribose 1-diphosphate: step 2/2.</text>
</comment>
<dbReference type="SMART" id="SM01209">
    <property type="entry name" value="GARS_A"/>
    <property type="match status" value="1"/>
</dbReference>
<dbReference type="GO" id="GO:0005524">
    <property type="term" value="F:ATP binding"/>
    <property type="evidence" value="ECO:0007669"/>
    <property type="project" value="UniProtKB-UniRule"/>
</dbReference>
<dbReference type="Gene3D" id="3.40.50.20">
    <property type="match status" value="1"/>
</dbReference>
<dbReference type="Pfam" id="PF02844">
    <property type="entry name" value="GARS_N"/>
    <property type="match status" value="1"/>
</dbReference>
<evidence type="ECO:0000256" key="12">
    <source>
        <dbReference type="HAMAP-Rule" id="MF_00138"/>
    </source>
</evidence>
<dbReference type="Gene3D" id="3.30.470.20">
    <property type="entry name" value="ATP-grasp fold, B domain"/>
    <property type="match status" value="1"/>
</dbReference>
<dbReference type="OrthoDB" id="9807240at2"/>
<dbReference type="UniPathway" id="UPA00074">
    <property type="reaction ID" value="UER00125"/>
</dbReference>
<dbReference type="Proteomes" id="UP000030401">
    <property type="component" value="Unassembled WGS sequence"/>
</dbReference>
<name>A0A0A5HX87_9BACI</name>
<dbReference type="Pfam" id="PF01071">
    <property type="entry name" value="GARS_A"/>
    <property type="match status" value="1"/>
</dbReference>
<dbReference type="Gene3D" id="3.30.1490.20">
    <property type="entry name" value="ATP-grasp fold, A domain"/>
    <property type="match status" value="1"/>
</dbReference>
<dbReference type="PROSITE" id="PS00184">
    <property type="entry name" value="GARS"/>
    <property type="match status" value="1"/>
</dbReference>
<accession>A0A0A5HX87</accession>
<keyword evidence="8 13" id="KW-0067">ATP-binding</keyword>
<organism evidence="15 16">
    <name type="scientific">Pontibacillus litoralis JSM 072002</name>
    <dbReference type="NCBI Taxonomy" id="1385512"/>
    <lineage>
        <taxon>Bacteria</taxon>
        <taxon>Bacillati</taxon>
        <taxon>Bacillota</taxon>
        <taxon>Bacilli</taxon>
        <taxon>Bacillales</taxon>
        <taxon>Bacillaceae</taxon>
        <taxon>Pontibacillus</taxon>
    </lineage>
</organism>
<dbReference type="NCBIfam" id="TIGR00877">
    <property type="entry name" value="purD"/>
    <property type="match status" value="1"/>
</dbReference>
<evidence type="ECO:0000256" key="9">
    <source>
        <dbReference type="ARBA" id="ARBA00038345"/>
    </source>
</evidence>
<keyword evidence="5 12" id="KW-0436">Ligase</keyword>
<dbReference type="SUPFAM" id="SSF51246">
    <property type="entry name" value="Rudiment single hybrid motif"/>
    <property type="match status" value="1"/>
</dbReference>
<dbReference type="AlphaFoldDB" id="A0A0A5HX87"/>
<dbReference type="STRING" id="1385512.N784_11015"/>
<proteinExistence type="inferred from homology"/>
<dbReference type="InterPro" id="IPR020559">
    <property type="entry name" value="PRibGlycinamide_synth_CS"/>
</dbReference>
<sequence length="422" mass="45076">MNILVIGQGGREHSIVQAVQKSSRVETIYCAPGNRGMEEATCVPIAVTEQEELVSFAKEKQIDMTIVGPEVPLLQGLVNAFQAAGLTVFGPTKEAALIEGSKAYAKQLMEQYHIPTASYHTCTTLDEAIAVVRAKGAPIVVKADGLAAGKGVTVASTTEEAFDAIHRMMADNQFGEAGHRVVIEQFLEGEEFSLMAFVQGENVYPMIPAQDHKRAFDGDQGPNTGGMGAYAPVPSLTKADIEEAVTSIVVPTAQALVQEGRSFTGILYAGCIQTNNGPKVIEFNARFGDPETQVVLPLLCNDFVQVLEDVLQGVDPQLKWQNHFCAGVVLASSGYPGIYEKGHLVPTFSIDGNDVFMNYAGVKELNGQIVADGGRVLLVGSTAQTLQQAVTNVYEVYGEANTEGGYFYRSDIASKGIKSSSS</sequence>
<dbReference type="RefSeq" id="WP_036832693.1">
    <property type="nucleotide sequence ID" value="NZ_AVPG01000003.1"/>
</dbReference>
<dbReference type="InterPro" id="IPR000115">
    <property type="entry name" value="PRibGlycinamide_synth"/>
</dbReference>
<dbReference type="GO" id="GO:0046872">
    <property type="term" value="F:metal ion binding"/>
    <property type="evidence" value="ECO:0007669"/>
    <property type="project" value="InterPro"/>
</dbReference>
<reference evidence="15 16" key="1">
    <citation type="submission" date="2013-08" db="EMBL/GenBank/DDBJ databases">
        <authorList>
            <person name="Huang J."/>
            <person name="Wang G."/>
        </authorList>
    </citation>
    <scope>NUCLEOTIDE SEQUENCE [LARGE SCALE GENOMIC DNA]</scope>
    <source>
        <strain evidence="15 16">JSM 072002</strain>
    </source>
</reference>
<evidence type="ECO:0000313" key="16">
    <source>
        <dbReference type="Proteomes" id="UP000030401"/>
    </source>
</evidence>
<keyword evidence="16" id="KW-1185">Reference proteome</keyword>
<dbReference type="InterPro" id="IPR011054">
    <property type="entry name" value="Rudment_hybrid_motif"/>
</dbReference>
<dbReference type="Gene3D" id="3.90.600.10">
    <property type="entry name" value="Phosphoribosylglycinamide synthetase, C-terminal domain"/>
    <property type="match status" value="1"/>
</dbReference>
<evidence type="ECO:0000256" key="11">
    <source>
        <dbReference type="ARBA" id="ARBA00042864"/>
    </source>
</evidence>
<evidence type="ECO:0000256" key="2">
    <source>
        <dbReference type="ARBA" id="ARBA00001946"/>
    </source>
</evidence>
<dbReference type="SUPFAM" id="SSF56059">
    <property type="entry name" value="Glutathione synthetase ATP-binding domain-like"/>
    <property type="match status" value="1"/>
</dbReference>
<evidence type="ECO:0000259" key="14">
    <source>
        <dbReference type="PROSITE" id="PS50975"/>
    </source>
</evidence>